<reference evidence="2 3" key="1">
    <citation type="submission" date="2024-09" db="EMBL/GenBank/DDBJ databases">
        <authorList>
            <person name="Sun Q."/>
            <person name="Mori K."/>
        </authorList>
    </citation>
    <scope>NUCLEOTIDE SEQUENCE [LARGE SCALE GENOMIC DNA]</scope>
    <source>
        <strain evidence="2 3">CECT 9424</strain>
    </source>
</reference>
<accession>A0ABV5HV81</accession>
<gene>
    <name evidence="2" type="ORF">ACFFU4_00975</name>
</gene>
<dbReference type="RefSeq" id="WP_377066124.1">
    <property type="nucleotide sequence ID" value="NZ_JBHMEC010000002.1"/>
</dbReference>
<feature type="chain" id="PRO_5047341135" description="Lipoprotein" evidence="1">
    <location>
        <begin position="18"/>
        <end position="205"/>
    </location>
</feature>
<dbReference type="PROSITE" id="PS51257">
    <property type="entry name" value="PROKAR_LIPOPROTEIN"/>
    <property type="match status" value="1"/>
</dbReference>
<protein>
    <recommendedName>
        <fullName evidence="4">Lipoprotein</fullName>
    </recommendedName>
</protein>
<comment type="caution">
    <text evidence="2">The sequence shown here is derived from an EMBL/GenBank/DDBJ whole genome shotgun (WGS) entry which is preliminary data.</text>
</comment>
<evidence type="ECO:0000256" key="1">
    <source>
        <dbReference type="SAM" id="SignalP"/>
    </source>
</evidence>
<dbReference type="Proteomes" id="UP001589670">
    <property type="component" value="Unassembled WGS sequence"/>
</dbReference>
<sequence>MKGILRMIAALGLVLLAGCGGGPPQPATPDEVSRLATAIAALGPGVDREEARRAAEISYSHTYRLAQEYEITDPPIIHNIKVNRGTRPRGLCWHWAHDMEERLAQERFATLDLHRAVANSDNSYQLEHSTAIVSAKGAAYDDGIILDPWRKGGRLTWIPVREDRVYKWKPRNEVVARKLERLHGQIVTLTDDQRILMGGVEFVPE</sequence>
<proteinExistence type="predicted"/>
<dbReference type="EMBL" id="JBHMEC010000002">
    <property type="protein sequence ID" value="MFB9148319.1"/>
    <property type="molecule type" value="Genomic_DNA"/>
</dbReference>
<evidence type="ECO:0008006" key="4">
    <source>
        <dbReference type="Google" id="ProtNLM"/>
    </source>
</evidence>
<keyword evidence="3" id="KW-1185">Reference proteome</keyword>
<evidence type="ECO:0000313" key="3">
    <source>
        <dbReference type="Proteomes" id="UP001589670"/>
    </source>
</evidence>
<evidence type="ECO:0000313" key="2">
    <source>
        <dbReference type="EMBL" id="MFB9148319.1"/>
    </source>
</evidence>
<organism evidence="2 3">
    <name type="scientific">Roseovarius ramblicola</name>
    <dbReference type="NCBI Taxonomy" id="2022336"/>
    <lineage>
        <taxon>Bacteria</taxon>
        <taxon>Pseudomonadati</taxon>
        <taxon>Pseudomonadota</taxon>
        <taxon>Alphaproteobacteria</taxon>
        <taxon>Rhodobacterales</taxon>
        <taxon>Roseobacteraceae</taxon>
        <taxon>Roseovarius</taxon>
    </lineage>
</organism>
<keyword evidence="1" id="KW-0732">Signal</keyword>
<name>A0ABV5HV81_9RHOB</name>
<feature type="signal peptide" evidence="1">
    <location>
        <begin position="1"/>
        <end position="17"/>
    </location>
</feature>